<name>A0A9W8FZA0_9FUNG</name>
<dbReference type="Proteomes" id="UP001151518">
    <property type="component" value="Unassembled WGS sequence"/>
</dbReference>
<dbReference type="GO" id="GO:0016887">
    <property type="term" value="F:ATP hydrolysis activity"/>
    <property type="evidence" value="ECO:0007669"/>
    <property type="project" value="InterPro"/>
</dbReference>
<evidence type="ECO:0000256" key="5">
    <source>
        <dbReference type="ARBA" id="ARBA00022840"/>
    </source>
</evidence>
<accession>A0A9W8FZA0</accession>
<keyword evidence="5 11" id="KW-0067">ATP-binding</keyword>
<feature type="domain" description="ABC transmembrane type-1" evidence="10">
    <location>
        <begin position="437"/>
        <end position="647"/>
    </location>
</feature>
<evidence type="ECO:0000259" key="10">
    <source>
        <dbReference type="PROSITE" id="PS50929"/>
    </source>
</evidence>
<evidence type="ECO:0000256" key="7">
    <source>
        <dbReference type="ARBA" id="ARBA00023136"/>
    </source>
</evidence>
<dbReference type="SUPFAM" id="SSF90123">
    <property type="entry name" value="ABC transporter transmembrane region"/>
    <property type="match status" value="1"/>
</dbReference>
<dbReference type="SUPFAM" id="SSF52540">
    <property type="entry name" value="P-loop containing nucleoside triphosphate hydrolases"/>
    <property type="match status" value="2"/>
</dbReference>
<proteinExistence type="predicted"/>
<gene>
    <name evidence="11" type="primary">YCF1</name>
    <name evidence="11" type="ORF">GGI25_005083</name>
</gene>
<dbReference type="InterPro" id="IPR017871">
    <property type="entry name" value="ABC_transporter-like_CS"/>
</dbReference>
<evidence type="ECO:0000259" key="9">
    <source>
        <dbReference type="PROSITE" id="PS50893"/>
    </source>
</evidence>
<feature type="domain" description="ABC transporter" evidence="9">
    <location>
        <begin position="79"/>
        <end position="301"/>
    </location>
</feature>
<dbReference type="EMBL" id="JANBTW010000081">
    <property type="protein sequence ID" value="KAJ2672528.1"/>
    <property type="molecule type" value="Genomic_DNA"/>
</dbReference>
<comment type="caution">
    <text evidence="11">The sequence shown here is derived from an EMBL/GenBank/DDBJ whole genome shotgun (WGS) entry which is preliminary data.</text>
</comment>
<keyword evidence="7" id="KW-0472">Membrane</keyword>
<dbReference type="PROSITE" id="PS50929">
    <property type="entry name" value="ABC_TM1F"/>
    <property type="match status" value="1"/>
</dbReference>
<dbReference type="InterPro" id="IPR003593">
    <property type="entry name" value="AAA+_ATPase"/>
</dbReference>
<evidence type="ECO:0000256" key="1">
    <source>
        <dbReference type="ARBA" id="ARBA00004141"/>
    </source>
</evidence>
<dbReference type="OrthoDB" id="6500128at2759"/>
<evidence type="ECO:0000313" key="12">
    <source>
        <dbReference type="Proteomes" id="UP001151518"/>
    </source>
</evidence>
<dbReference type="Pfam" id="PF00005">
    <property type="entry name" value="ABC_tran"/>
    <property type="match status" value="2"/>
</dbReference>
<dbReference type="AlphaFoldDB" id="A0A9W8FZA0"/>
<comment type="subcellular location">
    <subcellularLocation>
        <location evidence="1">Membrane</location>
        <topology evidence="1">Multi-pass membrane protein</topology>
    </subcellularLocation>
</comment>
<evidence type="ECO:0000256" key="6">
    <source>
        <dbReference type="ARBA" id="ARBA00022989"/>
    </source>
</evidence>
<keyword evidence="2" id="KW-0813">Transport</keyword>
<keyword evidence="6" id="KW-1133">Transmembrane helix</keyword>
<feature type="compositionally biased region" description="Polar residues" evidence="8">
    <location>
        <begin position="314"/>
        <end position="329"/>
    </location>
</feature>
<dbReference type="PROSITE" id="PS00211">
    <property type="entry name" value="ABC_TRANSPORTER_1"/>
    <property type="match status" value="1"/>
</dbReference>
<dbReference type="GO" id="GO:0016020">
    <property type="term" value="C:membrane"/>
    <property type="evidence" value="ECO:0007669"/>
    <property type="project" value="UniProtKB-SubCell"/>
</dbReference>
<dbReference type="CDD" id="cd03250">
    <property type="entry name" value="ABCC_MRP_domain1"/>
    <property type="match status" value="1"/>
</dbReference>
<dbReference type="InterPro" id="IPR050173">
    <property type="entry name" value="ABC_transporter_C-like"/>
</dbReference>
<evidence type="ECO:0000256" key="4">
    <source>
        <dbReference type="ARBA" id="ARBA00022741"/>
    </source>
</evidence>
<keyword evidence="4" id="KW-0547">Nucleotide-binding</keyword>
<dbReference type="FunFam" id="3.40.50.300:FF:000997">
    <property type="entry name" value="Multidrug resistance-associated protein 1"/>
    <property type="match status" value="1"/>
</dbReference>
<evidence type="ECO:0000256" key="2">
    <source>
        <dbReference type="ARBA" id="ARBA00022448"/>
    </source>
</evidence>
<dbReference type="InterPro" id="IPR003439">
    <property type="entry name" value="ABC_transporter-like_ATP-bd"/>
</dbReference>
<reference evidence="11" key="1">
    <citation type="submission" date="2022-07" db="EMBL/GenBank/DDBJ databases">
        <title>Phylogenomic reconstructions and comparative analyses of Kickxellomycotina fungi.</title>
        <authorList>
            <person name="Reynolds N.K."/>
            <person name="Stajich J.E."/>
            <person name="Barry K."/>
            <person name="Grigoriev I.V."/>
            <person name="Crous P."/>
            <person name="Smith M.E."/>
        </authorList>
    </citation>
    <scope>NUCLEOTIDE SEQUENCE</scope>
    <source>
        <strain evidence="11">NRRL 3115</strain>
    </source>
</reference>
<dbReference type="InterPro" id="IPR027417">
    <property type="entry name" value="P-loop_NTPase"/>
</dbReference>
<evidence type="ECO:0000313" key="11">
    <source>
        <dbReference type="EMBL" id="KAJ2672528.1"/>
    </source>
</evidence>
<protein>
    <submittedName>
        <fullName evidence="11">ATP-binding cassette glutathione S-conjugate transporter ycf1</fullName>
    </submittedName>
</protein>
<evidence type="ECO:0000256" key="3">
    <source>
        <dbReference type="ARBA" id="ARBA00022692"/>
    </source>
</evidence>
<sequence length="999" mass="111896">MFQLIGLISTLGANTNSLLKQVQSLRLLINKNYTIERALKGDFVNTLPRYPIKIEKDNTVADIETKGWPSRADDSGISITVEKCEFAWKKKPILKDITFSAAAGELVAVVGKTGSGKSSLLLSICGEVEMTQGSGSVFGSIALLEQSPWIMNGTVRINILFGREYDEEYYNKVLYACALVEDINAWKDGDQTVIGERGINISGGQRARLALARTIYSKADIYVLDDPLSAVDAHVKRHILDHVIMDSGLLAGKLRVVSIHDEHLLPFFSQIFRMDYGQVAVSKQSSQIYKPILPSVSASNGGFDFNDATSDVSSTVAADSTPSSPTTGKGASKNTESEDKKESKSRKWSNWDNTCYVLRICGLPTLATIALSGVFRPITSFIIDGYKLDLLRISSKSKDASNNDILRYLRTNMLYMVTRKLIMRIEHFIEEAIAEKHLETRIKSMFVTNLIHAPLSFFDSTTKQEISSAYNSGTGVISRQIPIFLMNQLSVILNATLSFYRVYQNLPQLLLIVPFFIWAGVKRTALFSPAIFAANKISYITDINKSRTANIIADGRGMIRLFNIGSFFIEMYTNSVDEVQRAARLVPMLNSFSSTIFSILNTLFVSLARLGILAQNQILGSNITSGELVTYIDLADMLVHYLEQITSIPNKASWFLDRINAFRSYITMDGECLFAEDAVKPPHNWPQSGKVEFRNFSMKYRSDLEYSLKDISLTIYPGEKIGVVGRTGAGKSSLTRALFRLIDSSTCSGSILIDDCNIFSLNIGDLRPRLGTIPQETTLFSGTFRKNLDPLVEFTIEDMWAALIKCNVAELVSPKRKHVKTKRAAGVNKGVSGYSYDEHQERMEERMAWEKQWENSGWYMRLFLLLFVNKPKLKDKRNHPIKRWCGLNQFIGGHGNFSKGQQQQFSLCRLLMRKRKILVLDEATADVDNATDQGMQKLIRSEFKDCTILTIAHRLETIMDSNRVIVMDKGRVAEVGPPKELINNNGLFAELVRANDFGK</sequence>
<dbReference type="CDD" id="cd03244">
    <property type="entry name" value="ABCC_MRP_domain2"/>
    <property type="match status" value="1"/>
</dbReference>
<dbReference type="GO" id="GO:0140359">
    <property type="term" value="F:ABC-type transporter activity"/>
    <property type="evidence" value="ECO:0007669"/>
    <property type="project" value="InterPro"/>
</dbReference>
<dbReference type="Gene3D" id="1.20.1560.10">
    <property type="entry name" value="ABC transporter type 1, transmembrane domain"/>
    <property type="match status" value="1"/>
</dbReference>
<evidence type="ECO:0000256" key="8">
    <source>
        <dbReference type="SAM" id="MobiDB-lite"/>
    </source>
</evidence>
<dbReference type="InterPro" id="IPR036640">
    <property type="entry name" value="ABC1_TM_sf"/>
</dbReference>
<feature type="domain" description="ABC transporter" evidence="9">
    <location>
        <begin position="691"/>
        <end position="994"/>
    </location>
</feature>
<feature type="region of interest" description="Disordered" evidence="8">
    <location>
        <begin position="314"/>
        <end position="345"/>
    </location>
</feature>
<dbReference type="SMART" id="SM00382">
    <property type="entry name" value="AAA"/>
    <property type="match status" value="2"/>
</dbReference>
<dbReference type="Gene3D" id="3.40.50.300">
    <property type="entry name" value="P-loop containing nucleotide triphosphate hydrolases"/>
    <property type="match status" value="2"/>
</dbReference>
<organism evidence="11 12">
    <name type="scientific">Coemansia spiralis</name>
    <dbReference type="NCBI Taxonomy" id="417178"/>
    <lineage>
        <taxon>Eukaryota</taxon>
        <taxon>Fungi</taxon>
        <taxon>Fungi incertae sedis</taxon>
        <taxon>Zoopagomycota</taxon>
        <taxon>Kickxellomycotina</taxon>
        <taxon>Kickxellomycetes</taxon>
        <taxon>Kickxellales</taxon>
        <taxon>Kickxellaceae</taxon>
        <taxon>Coemansia</taxon>
    </lineage>
</organism>
<dbReference type="PANTHER" id="PTHR24223">
    <property type="entry name" value="ATP-BINDING CASSETTE SUB-FAMILY C"/>
    <property type="match status" value="1"/>
</dbReference>
<dbReference type="GO" id="GO:0005524">
    <property type="term" value="F:ATP binding"/>
    <property type="evidence" value="ECO:0007669"/>
    <property type="project" value="UniProtKB-KW"/>
</dbReference>
<dbReference type="InterPro" id="IPR011527">
    <property type="entry name" value="ABC1_TM_dom"/>
</dbReference>
<keyword evidence="3" id="KW-0812">Transmembrane</keyword>
<dbReference type="PROSITE" id="PS50893">
    <property type="entry name" value="ABC_TRANSPORTER_2"/>
    <property type="match status" value="2"/>
</dbReference>